<protein>
    <submittedName>
        <fullName evidence="1">Uncharacterized protein</fullName>
    </submittedName>
</protein>
<proteinExistence type="predicted"/>
<dbReference type="Proteomes" id="UP000280960">
    <property type="component" value="Chromosome"/>
</dbReference>
<organism evidence="1 2">
    <name type="scientific">Biomaibacter acetigenes</name>
    <dbReference type="NCBI Taxonomy" id="2316383"/>
    <lineage>
        <taxon>Bacteria</taxon>
        <taxon>Bacillati</taxon>
        <taxon>Bacillota</taxon>
        <taxon>Clostridia</taxon>
        <taxon>Thermosediminibacterales</taxon>
        <taxon>Tepidanaerobacteraceae</taxon>
        <taxon>Biomaibacter</taxon>
    </lineage>
</organism>
<dbReference type="AlphaFoldDB" id="A0A3G2R8E6"/>
<reference evidence="1 2" key="1">
    <citation type="submission" date="2018-10" db="EMBL/GenBank/DDBJ databases">
        <authorList>
            <person name="Zhang X."/>
        </authorList>
    </citation>
    <scope>NUCLEOTIDE SEQUENCE [LARGE SCALE GENOMIC DNA]</scope>
    <source>
        <strain evidence="1 2">SK-G1</strain>
    </source>
</reference>
<evidence type="ECO:0000313" key="1">
    <source>
        <dbReference type="EMBL" id="AYO31669.1"/>
    </source>
</evidence>
<name>A0A3G2R8E6_9FIRM</name>
<sequence length="88" mass="10108">MKGNVLFPKPVFSLGRNQCPLSAGMPVHFGPELVFTFHRNECPFWTGTGVQFAPEYTSCIKKYKISELYFLFNTTLPFIKGLFCFLNF</sequence>
<gene>
    <name evidence="1" type="ORF">D2962_14645</name>
</gene>
<dbReference type="KEGG" id="bacg:D2962_14645"/>
<evidence type="ECO:0000313" key="2">
    <source>
        <dbReference type="Proteomes" id="UP000280960"/>
    </source>
</evidence>
<accession>A0A3G2R8E6</accession>
<dbReference type="EMBL" id="CP033169">
    <property type="protein sequence ID" value="AYO31669.1"/>
    <property type="molecule type" value="Genomic_DNA"/>
</dbReference>
<keyword evidence="2" id="KW-1185">Reference proteome</keyword>